<evidence type="ECO:0000313" key="1">
    <source>
        <dbReference type="EMBL" id="CAG6589131.1"/>
    </source>
</evidence>
<dbReference type="EMBL" id="HBUE01216373">
    <property type="protein sequence ID" value="CAG6537128.1"/>
    <property type="molecule type" value="Transcribed_RNA"/>
</dbReference>
<dbReference type="EMBL" id="HBUE01322923">
    <property type="protein sequence ID" value="CAG6589131.1"/>
    <property type="molecule type" value="Transcribed_RNA"/>
</dbReference>
<proteinExistence type="predicted"/>
<organism evidence="1">
    <name type="scientific">Culex pipiens</name>
    <name type="common">House mosquito</name>
    <dbReference type="NCBI Taxonomy" id="7175"/>
    <lineage>
        <taxon>Eukaryota</taxon>
        <taxon>Metazoa</taxon>
        <taxon>Ecdysozoa</taxon>
        <taxon>Arthropoda</taxon>
        <taxon>Hexapoda</taxon>
        <taxon>Insecta</taxon>
        <taxon>Pterygota</taxon>
        <taxon>Neoptera</taxon>
        <taxon>Endopterygota</taxon>
        <taxon>Diptera</taxon>
        <taxon>Nematocera</taxon>
        <taxon>Culicoidea</taxon>
        <taxon>Culicidae</taxon>
        <taxon>Culicinae</taxon>
        <taxon>Culicini</taxon>
        <taxon>Culex</taxon>
        <taxon>Culex</taxon>
    </lineage>
</organism>
<sequence length="116" mass="12567">MIFSGSSSSAYASLSTPMAGLSAATGLSCSARSRWEPRRLFRRKSFWAAIRSSSSRRRRSCSWNFLMLSSWSGVGSTTWATCGSWGGVTGTSFRSGTWGAGTGARFVSRPSFSIRR</sequence>
<reference evidence="1" key="1">
    <citation type="submission" date="2021-05" db="EMBL/GenBank/DDBJ databases">
        <authorList>
            <person name="Alioto T."/>
            <person name="Alioto T."/>
            <person name="Gomez Garrido J."/>
        </authorList>
    </citation>
    <scope>NUCLEOTIDE SEQUENCE</scope>
</reference>
<dbReference type="AlphaFoldDB" id="A0A8D8P549"/>
<protein>
    <submittedName>
        <fullName evidence="1">(northern house mosquito) hypothetical protein</fullName>
    </submittedName>
</protein>
<name>A0A8D8P549_CULPI</name>
<accession>A0A8D8P549</accession>